<feature type="transmembrane region" description="Helical" evidence="3">
    <location>
        <begin position="147"/>
        <end position="172"/>
    </location>
</feature>
<dbReference type="Gene3D" id="1.25.40.20">
    <property type="entry name" value="Ankyrin repeat-containing domain"/>
    <property type="match status" value="1"/>
</dbReference>
<dbReference type="GO" id="GO:0005886">
    <property type="term" value="C:plasma membrane"/>
    <property type="evidence" value="ECO:0007669"/>
    <property type="project" value="TreeGrafter"/>
</dbReference>
<dbReference type="Proteomes" id="UP000813462">
    <property type="component" value="Unassembled WGS sequence"/>
</dbReference>
<feature type="transmembrane region" description="Helical" evidence="3">
    <location>
        <begin position="118"/>
        <end position="135"/>
    </location>
</feature>
<accession>A0A978VLR2</accession>
<keyword evidence="3" id="KW-0812">Transmembrane</keyword>
<comment type="caution">
    <text evidence="4">The sequence shown here is derived from an EMBL/GenBank/DDBJ whole genome shotgun (WGS) entry which is preliminary data.</text>
</comment>
<keyword evidence="3" id="KW-0472">Membrane</keyword>
<evidence type="ECO:0000256" key="2">
    <source>
        <dbReference type="ARBA" id="ARBA00023043"/>
    </source>
</evidence>
<dbReference type="InterPro" id="IPR036770">
    <property type="entry name" value="Ankyrin_rpt-contain_sf"/>
</dbReference>
<dbReference type="SUPFAM" id="SSF48403">
    <property type="entry name" value="Ankyrin repeat"/>
    <property type="match status" value="1"/>
</dbReference>
<evidence type="ECO:0000256" key="1">
    <source>
        <dbReference type="ARBA" id="ARBA00022737"/>
    </source>
</evidence>
<protein>
    <submittedName>
        <fullName evidence="4">Uncharacterized protein</fullName>
    </submittedName>
</protein>
<dbReference type="PANTHER" id="PTHR24186:SF50">
    <property type="entry name" value="ANKYRIN REPEAT-CONTAINING PROTEIN ITN1-LIKE ISOFORM X1"/>
    <property type="match status" value="1"/>
</dbReference>
<dbReference type="AlphaFoldDB" id="A0A978VLR2"/>
<sequence>MYYDGLLFTMQHIWVTLKQSSFYFKIPLLVLHIFETIKACLLCILLLNKAMELITSHKPDACYLVDNRGWNPIHVAIANTKLNAVRFSLKKPRLESLINAVDNEGNTPLHLAHGRNKYSIIIILVNDIICSYVLQELLEVATPTYNSSLGMVAAFTLAMHAVMPSSSMLAYYTFLSGMKWRVSDLKDDCQ</sequence>
<proteinExistence type="predicted"/>
<reference evidence="4" key="1">
    <citation type="journal article" date="2021" name="Front. Plant Sci.">
        <title>Chromosome-Scale Genome Assembly for Chinese Sour Jujube and Insights Into Its Genome Evolution and Domestication Signature.</title>
        <authorList>
            <person name="Shen L.-Y."/>
            <person name="Luo H."/>
            <person name="Wang X.-L."/>
            <person name="Wang X.-M."/>
            <person name="Qiu X.-J."/>
            <person name="Liu H."/>
            <person name="Zhou S.-S."/>
            <person name="Jia K.-H."/>
            <person name="Nie S."/>
            <person name="Bao Y.-T."/>
            <person name="Zhang R.-G."/>
            <person name="Yun Q.-Z."/>
            <person name="Chai Y.-H."/>
            <person name="Lu J.-Y."/>
            <person name="Li Y."/>
            <person name="Zhao S.-W."/>
            <person name="Mao J.-F."/>
            <person name="Jia S.-G."/>
            <person name="Mao Y.-M."/>
        </authorList>
    </citation>
    <scope>NUCLEOTIDE SEQUENCE</scope>
    <source>
        <strain evidence="4">AT0</strain>
        <tissue evidence="4">Leaf</tissue>
    </source>
</reference>
<keyword evidence="3" id="KW-1133">Transmembrane helix</keyword>
<gene>
    <name evidence="4" type="ORF">FEM48_Zijuj04G0194500</name>
</gene>
<dbReference type="Pfam" id="PF12796">
    <property type="entry name" value="Ank_2"/>
    <property type="match status" value="1"/>
</dbReference>
<evidence type="ECO:0000313" key="5">
    <source>
        <dbReference type="Proteomes" id="UP000813462"/>
    </source>
</evidence>
<organism evidence="4 5">
    <name type="scientific">Ziziphus jujuba var. spinosa</name>
    <dbReference type="NCBI Taxonomy" id="714518"/>
    <lineage>
        <taxon>Eukaryota</taxon>
        <taxon>Viridiplantae</taxon>
        <taxon>Streptophyta</taxon>
        <taxon>Embryophyta</taxon>
        <taxon>Tracheophyta</taxon>
        <taxon>Spermatophyta</taxon>
        <taxon>Magnoliopsida</taxon>
        <taxon>eudicotyledons</taxon>
        <taxon>Gunneridae</taxon>
        <taxon>Pentapetalae</taxon>
        <taxon>rosids</taxon>
        <taxon>fabids</taxon>
        <taxon>Rosales</taxon>
        <taxon>Rhamnaceae</taxon>
        <taxon>Paliureae</taxon>
        <taxon>Ziziphus</taxon>
    </lineage>
</organism>
<keyword evidence="1" id="KW-0677">Repeat</keyword>
<feature type="transmembrane region" description="Helical" evidence="3">
    <location>
        <begin position="26"/>
        <end position="47"/>
    </location>
</feature>
<dbReference type="InterPro" id="IPR002110">
    <property type="entry name" value="Ankyrin_rpt"/>
</dbReference>
<evidence type="ECO:0000256" key="3">
    <source>
        <dbReference type="SAM" id="Phobius"/>
    </source>
</evidence>
<dbReference type="EMBL" id="JAEACU010000004">
    <property type="protein sequence ID" value="KAH7534031.1"/>
    <property type="molecule type" value="Genomic_DNA"/>
</dbReference>
<keyword evidence="2" id="KW-0040">ANK repeat</keyword>
<evidence type="ECO:0000313" key="4">
    <source>
        <dbReference type="EMBL" id="KAH7534031.1"/>
    </source>
</evidence>
<name>A0A978VLR2_ZIZJJ</name>
<dbReference type="PANTHER" id="PTHR24186">
    <property type="entry name" value="PROTEIN PHOSPHATASE 1 REGULATORY SUBUNIT"/>
    <property type="match status" value="1"/>
</dbReference>